<keyword evidence="7" id="KW-1015">Disulfide bond</keyword>
<feature type="transmembrane region" description="Helical" evidence="8">
    <location>
        <begin position="439"/>
        <end position="463"/>
    </location>
</feature>
<dbReference type="InterPro" id="IPR004156">
    <property type="entry name" value="OATP"/>
</dbReference>
<keyword evidence="6 8" id="KW-0472">Membrane</keyword>
<dbReference type="InterPro" id="IPR036259">
    <property type="entry name" value="MFS_trans_sf"/>
</dbReference>
<evidence type="ECO:0000256" key="9">
    <source>
        <dbReference type="SAM" id="MobiDB-lite"/>
    </source>
</evidence>
<protein>
    <recommendedName>
        <fullName evidence="8">Solute carrier organic anion transporter family member</fullName>
    </recommendedName>
</protein>
<dbReference type="InterPro" id="IPR036058">
    <property type="entry name" value="Kazal_dom_sf"/>
</dbReference>
<feature type="region of interest" description="Disordered" evidence="9">
    <location>
        <begin position="734"/>
        <end position="766"/>
    </location>
</feature>
<evidence type="ECO:0000256" key="6">
    <source>
        <dbReference type="ARBA" id="ARBA00023136"/>
    </source>
</evidence>
<feature type="compositionally biased region" description="Basic and acidic residues" evidence="9">
    <location>
        <begin position="757"/>
        <end position="766"/>
    </location>
</feature>
<dbReference type="InterPro" id="IPR002350">
    <property type="entry name" value="Kazal_dom"/>
</dbReference>
<evidence type="ECO:0000256" key="1">
    <source>
        <dbReference type="ARBA" id="ARBA00004651"/>
    </source>
</evidence>
<dbReference type="GO" id="GO:0016323">
    <property type="term" value="C:basolateral plasma membrane"/>
    <property type="evidence" value="ECO:0007669"/>
    <property type="project" value="TreeGrafter"/>
</dbReference>
<keyword evidence="8" id="KW-0813">Transport</keyword>
<feature type="transmembrane region" description="Helical" evidence="8">
    <location>
        <begin position="185"/>
        <end position="206"/>
    </location>
</feature>
<feature type="transmembrane region" description="Helical" evidence="8">
    <location>
        <begin position="638"/>
        <end position="661"/>
    </location>
</feature>
<dbReference type="Pfam" id="PF07648">
    <property type="entry name" value="Kazal_2"/>
    <property type="match status" value="1"/>
</dbReference>
<keyword evidence="8" id="KW-0406">Ion transport</keyword>
<dbReference type="Pfam" id="PF03137">
    <property type="entry name" value="OATP"/>
    <property type="match status" value="2"/>
</dbReference>
<dbReference type="AlphaFoldDB" id="A0A210QCL4"/>
<dbReference type="PANTHER" id="PTHR11388:SF100">
    <property type="entry name" value="SOLUTE CARRIER ORGANIC ANION TRANSPORTER FAMILY MEMBER 4A1"/>
    <property type="match status" value="1"/>
</dbReference>
<keyword evidence="5 8" id="KW-1133">Transmembrane helix</keyword>
<evidence type="ECO:0000259" key="10">
    <source>
        <dbReference type="PROSITE" id="PS51465"/>
    </source>
</evidence>
<dbReference type="GO" id="GO:0043252">
    <property type="term" value="P:sodium-independent organic anion transport"/>
    <property type="evidence" value="ECO:0007669"/>
    <property type="project" value="TreeGrafter"/>
</dbReference>
<feature type="transmembrane region" description="Helical" evidence="8">
    <location>
        <begin position="599"/>
        <end position="626"/>
    </location>
</feature>
<feature type="transmembrane region" description="Helical" evidence="8">
    <location>
        <begin position="58"/>
        <end position="82"/>
    </location>
</feature>
<accession>A0A210QCL4</accession>
<reference evidence="11 12" key="1">
    <citation type="journal article" date="2017" name="Nat. Ecol. Evol.">
        <title>Scallop genome provides insights into evolution of bilaterian karyotype and development.</title>
        <authorList>
            <person name="Wang S."/>
            <person name="Zhang J."/>
            <person name="Jiao W."/>
            <person name="Li J."/>
            <person name="Xun X."/>
            <person name="Sun Y."/>
            <person name="Guo X."/>
            <person name="Huan P."/>
            <person name="Dong B."/>
            <person name="Zhang L."/>
            <person name="Hu X."/>
            <person name="Sun X."/>
            <person name="Wang J."/>
            <person name="Zhao C."/>
            <person name="Wang Y."/>
            <person name="Wang D."/>
            <person name="Huang X."/>
            <person name="Wang R."/>
            <person name="Lv J."/>
            <person name="Li Y."/>
            <person name="Zhang Z."/>
            <person name="Liu B."/>
            <person name="Lu W."/>
            <person name="Hui Y."/>
            <person name="Liang J."/>
            <person name="Zhou Z."/>
            <person name="Hou R."/>
            <person name="Li X."/>
            <person name="Liu Y."/>
            <person name="Li H."/>
            <person name="Ning X."/>
            <person name="Lin Y."/>
            <person name="Zhao L."/>
            <person name="Xing Q."/>
            <person name="Dou J."/>
            <person name="Li Y."/>
            <person name="Mao J."/>
            <person name="Guo H."/>
            <person name="Dou H."/>
            <person name="Li T."/>
            <person name="Mu C."/>
            <person name="Jiang W."/>
            <person name="Fu Q."/>
            <person name="Fu X."/>
            <person name="Miao Y."/>
            <person name="Liu J."/>
            <person name="Yu Q."/>
            <person name="Li R."/>
            <person name="Liao H."/>
            <person name="Li X."/>
            <person name="Kong Y."/>
            <person name="Jiang Z."/>
            <person name="Chourrout D."/>
            <person name="Li R."/>
            <person name="Bao Z."/>
        </authorList>
    </citation>
    <scope>NUCLEOTIDE SEQUENCE [LARGE SCALE GENOMIC DNA]</scope>
    <source>
        <strain evidence="11 12">PY_sf001</strain>
    </source>
</reference>
<proteinExistence type="inferred from homology"/>
<dbReference type="Proteomes" id="UP000242188">
    <property type="component" value="Unassembled WGS sequence"/>
</dbReference>
<evidence type="ECO:0000256" key="2">
    <source>
        <dbReference type="ARBA" id="ARBA00009657"/>
    </source>
</evidence>
<comment type="caution">
    <text evidence="11">The sequence shown here is derived from an EMBL/GenBank/DDBJ whole genome shotgun (WGS) entry which is preliminary data.</text>
</comment>
<dbReference type="OrthoDB" id="5062115at2759"/>
<feature type="transmembrane region" description="Helical" evidence="8">
    <location>
        <begin position="691"/>
        <end position="712"/>
    </location>
</feature>
<feature type="transmembrane region" description="Helical" evidence="8">
    <location>
        <begin position="327"/>
        <end position="350"/>
    </location>
</feature>
<organism evidence="11 12">
    <name type="scientific">Mizuhopecten yessoensis</name>
    <name type="common">Japanese scallop</name>
    <name type="synonym">Patinopecten yessoensis</name>
    <dbReference type="NCBI Taxonomy" id="6573"/>
    <lineage>
        <taxon>Eukaryota</taxon>
        <taxon>Metazoa</taxon>
        <taxon>Spiralia</taxon>
        <taxon>Lophotrochozoa</taxon>
        <taxon>Mollusca</taxon>
        <taxon>Bivalvia</taxon>
        <taxon>Autobranchia</taxon>
        <taxon>Pteriomorphia</taxon>
        <taxon>Pectinida</taxon>
        <taxon>Pectinoidea</taxon>
        <taxon>Pectinidae</taxon>
        <taxon>Mizuhopecten</taxon>
    </lineage>
</organism>
<feature type="compositionally biased region" description="Polar residues" evidence="9">
    <location>
        <begin position="734"/>
        <end position="743"/>
    </location>
</feature>
<keyword evidence="12" id="KW-1185">Reference proteome</keyword>
<dbReference type="NCBIfam" id="TIGR00805">
    <property type="entry name" value="oat"/>
    <property type="match status" value="1"/>
</dbReference>
<feature type="transmembrane region" description="Helical" evidence="8">
    <location>
        <begin position="282"/>
        <end position="307"/>
    </location>
</feature>
<evidence type="ECO:0000313" key="12">
    <source>
        <dbReference type="Proteomes" id="UP000242188"/>
    </source>
</evidence>
<feature type="transmembrane region" description="Helical" evidence="8">
    <location>
        <begin position="405"/>
        <end position="427"/>
    </location>
</feature>
<dbReference type="PANTHER" id="PTHR11388">
    <property type="entry name" value="ORGANIC ANION TRANSPORTER"/>
    <property type="match status" value="1"/>
</dbReference>
<keyword evidence="4 8" id="KW-0812">Transmembrane</keyword>
<dbReference type="SUPFAM" id="SSF103473">
    <property type="entry name" value="MFS general substrate transporter"/>
    <property type="match status" value="2"/>
</dbReference>
<dbReference type="GO" id="GO:0006811">
    <property type="term" value="P:monoatomic ion transport"/>
    <property type="evidence" value="ECO:0007669"/>
    <property type="project" value="UniProtKB-KW"/>
</dbReference>
<comment type="similarity">
    <text evidence="2 8">Belongs to the organo anion transporter (TC 2.A.60) family.</text>
</comment>
<keyword evidence="3" id="KW-1003">Cell membrane</keyword>
<sequence>MKDRKTYSGFDNKAFSDLDSGDLNNRSGPCTKSGKDDRDLACGYGPLKCSKRFTKIQFYVVWMCLIGFVEGAAVNGIVNIILTTLEKRFNLSSSQAGLIVSSTDIGAIIFVLLVSYLGSKGHRPRWLGGGTLVMMFGSLIFIIPHIFGDTYDISSIEAGGNGTAICDPNSPDPCATQTSGETSGFLYIFMLAQFVHGIGFTPFFTLGTAYVDDNAKTESTAIYLGMNVTPIDTRIYQSTAIYLGMNVTPIDTRIYQSTAIYLATNASPINTRIYQSTANCLGMIYAVTALGVAAGFIGGGQFLNLWIDFNRVDKTVYEGFTPMDSVWIGAWWVGFIITAILFFLFALPVLGYPINLPGTEHIREARITEKDRARLEAAKNDQRSLLQKIKDFPKAILVLLKNPSYICMVLGACAETLIIGGLSAFAPKILEEKFDISPASAGIIMGGVTIGGGAGGMILGGILIKCFKLEAKGMLRLCVLLSVLASAVGGGVFINCPEFQFAGLNQPYYPGGEINPTNNLESSCNANCGCREYTYEPICGADGVTYFTPCHAGCNDNYTVDGFLKTFAFCECINDRLNSTGVTLDPSAKSGECGQTCDLMYAFIILLLIGMLLTLTTVTPASIAILRCVPDEHRALGLGLQWVALRLLGTIPGPVLTGFVIDSSCALWQDLCGAKGSCYVYDRYEMGWRLFLWWIAVKLFSAVAFFIASVMYNNKNVSSEKEIKLEYNNGYQSSADGKTTNNGVERDTHNGTTNGNPDRKDTITHL</sequence>
<evidence type="ECO:0000256" key="5">
    <source>
        <dbReference type="ARBA" id="ARBA00022989"/>
    </source>
</evidence>
<evidence type="ECO:0000313" key="11">
    <source>
        <dbReference type="EMBL" id="OWF46445.1"/>
    </source>
</evidence>
<evidence type="ECO:0000256" key="7">
    <source>
        <dbReference type="ARBA" id="ARBA00023157"/>
    </source>
</evidence>
<evidence type="ECO:0000256" key="4">
    <source>
        <dbReference type="ARBA" id="ARBA00022692"/>
    </source>
</evidence>
<name>A0A210QCL4_MIZYE</name>
<evidence type="ECO:0000256" key="3">
    <source>
        <dbReference type="ARBA" id="ARBA00022475"/>
    </source>
</evidence>
<dbReference type="GO" id="GO:0015347">
    <property type="term" value="F:sodium-independent organic anion transmembrane transporter activity"/>
    <property type="evidence" value="ECO:0007669"/>
    <property type="project" value="TreeGrafter"/>
</dbReference>
<feature type="transmembrane region" description="Helical" evidence="8">
    <location>
        <begin position="475"/>
        <end position="494"/>
    </location>
</feature>
<dbReference type="Gene3D" id="1.20.1250.20">
    <property type="entry name" value="MFS general substrate transporter like domains"/>
    <property type="match status" value="2"/>
</dbReference>
<dbReference type="EMBL" id="NEDP02004184">
    <property type="protein sequence ID" value="OWF46445.1"/>
    <property type="molecule type" value="Genomic_DNA"/>
</dbReference>
<evidence type="ECO:0000256" key="8">
    <source>
        <dbReference type="RuleBase" id="RU362056"/>
    </source>
</evidence>
<feature type="domain" description="Kazal-like" evidence="10">
    <location>
        <begin position="518"/>
        <end position="574"/>
    </location>
</feature>
<dbReference type="SUPFAM" id="SSF100895">
    <property type="entry name" value="Kazal-type serine protease inhibitors"/>
    <property type="match status" value="1"/>
</dbReference>
<comment type="subcellular location">
    <subcellularLocation>
        <location evidence="1 8">Cell membrane</location>
        <topology evidence="1 8">Multi-pass membrane protein</topology>
    </subcellularLocation>
</comment>
<dbReference type="PROSITE" id="PS51465">
    <property type="entry name" value="KAZAL_2"/>
    <property type="match status" value="1"/>
</dbReference>
<gene>
    <name evidence="11" type="ORF">KP79_PYT09710</name>
</gene>
<feature type="transmembrane region" description="Helical" evidence="8">
    <location>
        <begin position="126"/>
        <end position="147"/>
    </location>
</feature>
<feature type="transmembrane region" description="Helical" evidence="8">
    <location>
        <begin position="94"/>
        <end position="114"/>
    </location>
</feature>